<name>A0A0A9AW59_ARUDO</name>
<accession>A0A0A9AW59</accession>
<dbReference type="AlphaFoldDB" id="A0A0A9AW59"/>
<proteinExistence type="predicted"/>
<reference evidence="1" key="1">
    <citation type="submission" date="2014-09" db="EMBL/GenBank/DDBJ databases">
        <authorList>
            <person name="Magalhaes I.L.F."/>
            <person name="Oliveira U."/>
            <person name="Santos F.R."/>
            <person name="Vidigal T.H.D.A."/>
            <person name="Brescovit A.D."/>
            <person name="Santos A.J."/>
        </authorList>
    </citation>
    <scope>NUCLEOTIDE SEQUENCE</scope>
    <source>
        <tissue evidence="1">Shoot tissue taken approximately 20 cm above the soil surface</tissue>
    </source>
</reference>
<organism evidence="1">
    <name type="scientific">Arundo donax</name>
    <name type="common">Giant reed</name>
    <name type="synonym">Donax arundinaceus</name>
    <dbReference type="NCBI Taxonomy" id="35708"/>
    <lineage>
        <taxon>Eukaryota</taxon>
        <taxon>Viridiplantae</taxon>
        <taxon>Streptophyta</taxon>
        <taxon>Embryophyta</taxon>
        <taxon>Tracheophyta</taxon>
        <taxon>Spermatophyta</taxon>
        <taxon>Magnoliopsida</taxon>
        <taxon>Liliopsida</taxon>
        <taxon>Poales</taxon>
        <taxon>Poaceae</taxon>
        <taxon>PACMAD clade</taxon>
        <taxon>Arundinoideae</taxon>
        <taxon>Arundineae</taxon>
        <taxon>Arundo</taxon>
    </lineage>
</organism>
<evidence type="ECO:0000313" key="1">
    <source>
        <dbReference type="EMBL" id="JAD55381.1"/>
    </source>
</evidence>
<reference evidence="1" key="2">
    <citation type="journal article" date="2015" name="Data Brief">
        <title>Shoot transcriptome of the giant reed, Arundo donax.</title>
        <authorList>
            <person name="Barrero R.A."/>
            <person name="Guerrero F.D."/>
            <person name="Moolhuijzen P."/>
            <person name="Goolsby J.A."/>
            <person name="Tidwell J."/>
            <person name="Bellgard S.E."/>
            <person name="Bellgard M.I."/>
        </authorList>
    </citation>
    <scope>NUCLEOTIDE SEQUENCE</scope>
    <source>
        <tissue evidence="1">Shoot tissue taken approximately 20 cm above the soil surface</tissue>
    </source>
</reference>
<protein>
    <submittedName>
        <fullName evidence="1">Uncharacterized protein</fullName>
    </submittedName>
</protein>
<sequence>MSSANFRKTMNKSPSQFGLFTQVSFWKQPKVTDQK</sequence>
<dbReference type="EMBL" id="GBRH01242514">
    <property type="protein sequence ID" value="JAD55381.1"/>
    <property type="molecule type" value="Transcribed_RNA"/>
</dbReference>